<dbReference type="Gene3D" id="2.120.10.30">
    <property type="entry name" value="TolB, C-terminal domain"/>
    <property type="match status" value="2"/>
</dbReference>
<evidence type="ECO:0000256" key="4">
    <source>
        <dbReference type="SAM" id="SignalP"/>
    </source>
</evidence>
<dbReference type="InterPro" id="IPR045619">
    <property type="entry name" value="DUF6443"/>
</dbReference>
<evidence type="ECO:0000313" key="6">
    <source>
        <dbReference type="EMBL" id="TJZ63004.1"/>
    </source>
</evidence>
<organism evidence="6 7">
    <name type="scientific">Sphingobacterium olei</name>
    <dbReference type="NCBI Taxonomy" id="2571155"/>
    <lineage>
        <taxon>Bacteria</taxon>
        <taxon>Pseudomonadati</taxon>
        <taxon>Bacteroidota</taxon>
        <taxon>Sphingobacteriia</taxon>
        <taxon>Sphingobacteriales</taxon>
        <taxon>Sphingobacteriaceae</taxon>
        <taxon>Sphingobacterium</taxon>
    </lineage>
</organism>
<dbReference type="Pfam" id="PF05345">
    <property type="entry name" value="He_PIG"/>
    <property type="match status" value="1"/>
</dbReference>
<accession>A0A4U0PJD1</accession>
<dbReference type="InterPro" id="IPR011042">
    <property type="entry name" value="6-blade_b-propeller_TolB-like"/>
</dbReference>
<gene>
    <name evidence="6" type="ORF">FAZ15_01520</name>
</gene>
<keyword evidence="7" id="KW-1185">Reference proteome</keyword>
<dbReference type="Gene3D" id="2.180.10.10">
    <property type="entry name" value="RHS repeat-associated core"/>
    <property type="match status" value="1"/>
</dbReference>
<dbReference type="PANTHER" id="PTHR13833">
    <property type="match status" value="1"/>
</dbReference>
<keyword evidence="1" id="KW-0677">Repeat</keyword>
<evidence type="ECO:0000313" key="7">
    <source>
        <dbReference type="Proteomes" id="UP000306808"/>
    </source>
</evidence>
<dbReference type="PANTHER" id="PTHR13833:SF71">
    <property type="entry name" value="NHL DOMAIN-CONTAINING PROTEIN"/>
    <property type="match status" value="1"/>
</dbReference>
<feature type="domain" description="DUF6443" evidence="5">
    <location>
        <begin position="469"/>
        <end position="596"/>
    </location>
</feature>
<dbReference type="Gene3D" id="2.60.40.10">
    <property type="entry name" value="Immunoglobulins"/>
    <property type="match status" value="1"/>
</dbReference>
<feature type="signal peptide" evidence="4">
    <location>
        <begin position="1"/>
        <end position="21"/>
    </location>
</feature>
<feature type="repeat" description="NHL" evidence="2">
    <location>
        <begin position="156"/>
        <end position="186"/>
    </location>
</feature>
<comment type="caution">
    <text evidence="6">The sequence shown here is derived from an EMBL/GenBank/DDBJ whole genome shotgun (WGS) entry which is preliminary data.</text>
</comment>
<dbReference type="InterPro" id="IPR013783">
    <property type="entry name" value="Ig-like_fold"/>
</dbReference>
<dbReference type="NCBIfam" id="TIGR03696">
    <property type="entry name" value="Rhs_assc_core"/>
    <property type="match status" value="1"/>
</dbReference>
<sequence length="1521" mass="166490">MKKNIYSYIRFIFINLSCCLAGYGQVDTADIHLLQQATAVGAVLSTPDNVQPMSSAGTLPSVSYGGTGIFQAGQAVDWTPVNSGGAAAFGVTVEQTLTGYYNPLNTAVGADGSLYIANTGYHSIMKRTAAGVQTVFAGGNSTSYGYVNGTGTAARFRHPSFLAIDASGNIFVADQQNHRIRKITASGVVTVFAGSGTIGSANGTGTAASFHYPMGLAFDGSGNLYVADAYNNKIRKITPSGVVSDYAGSGVQGLQDGPVNTARFYQPKSLSFDGNGDLYVADRLNNVLRKVSGGTVTTVAGNGTAGFVDGQGGTARFNGFSDVVIRRGNIYSVDMLNNAVRYISPSGNVLTISTSGQFTNPFSISEDAAGKFYIAENTSNRIKRVNIQPAYSISPALPNGLIFDHSTGRILGSIPVVTAPQTYTVTARNSTGSSTASFTLSIVAAVPPAFLPSDRNYIVETTVRDSGMYNLAQLDTLPVSGANRVVRYFDGLGRPIQTVAWRGSPDLADVVQHVEYDAVGREVRKYLPYTSGVTGNGSYRTGGASAVVDFYTESPVADIVRTAHPYSEAVLERSPLGRLEQQGAPGAAWQPARADIPGSGHTVKKGYGIYSGMIWKVTPSGAGLSSSNGHYYRESVQDENVPADSTAGTVTEIRDDLGRTVLKRIARSPSEVLDTYYVYDDLGDLRYVVPPGYPTDMFVDGDVMFNEYIYAYRYDGRGRLAEKKVPGKGWEWYVYNGGDRLVMSQDAVQRISGKWNYIKYDVLGREVIRGIHTDILLNTRHLAVTAVEANPIMWEQRTDSVYSNFTFPNINVQPLVVNYYDNYLFAGSYLLPEKSVVRSSRTKGLHTGTKVYRDDGTLPLLTVSYYDDKARVIQTGAQNHLGGTDYVTNTYNFPGELLTSKREHKASASGAVTTVFTKNGYDHVGRLLATKHYVNDPLKEVTLSKNEYNEIGQLKRKSIGGDKNGSNYHTLVDYNYNERGWIRGASSPHFTYRLNYNVDGAGNTLANTQYNGNIAQQLWGHGASTNSTFSYSYDRLNRLTNGTSTGTTVMIEALTYDGMGNIKTLARNTGNTTATTSTTYTYNNNNKSNKLANLSGNTNSYLYDANGNATRDRTGMTIRYNYLSLPDSVYNASVRVGYLYDAMGTKLKKYSNQGGNRDYVGGIEYNGNNIELIHMGEGVAYRNSNGTYTYRYNLTDHLGNVRSTVYRNAANNNAVEVLQKDDYYPFGKRRVVAAGNNTYLYNGKELQNEIGGQYDYGARFYDAEIGRWNVPDPLADADKNIQVSPYAYAINNPTTYIDPDGRCWQKVGDTYVPCDKAKAGSTTNDAFGYNWTMTKKDGWQLTNGADPSTVNYQYDDIEATGDASYYVDRYKNHIEKYNTRPPDYYLGYGHKYINAFKNETRDKLAALGKEWLDETAVSLQKMMNQGISANPSIQGSNDAFQGFAYGTHVPAYSGSGKIGLLKGNDLWHIMWTPDIKDSFLSKDGLKQIKGMFPHILKSPRNPNLWDPQKNPGILKPWESKW</sequence>
<dbReference type="Pfam" id="PF20041">
    <property type="entry name" value="DUF6443"/>
    <property type="match status" value="1"/>
</dbReference>
<dbReference type="Pfam" id="PF01436">
    <property type="entry name" value="NHL"/>
    <property type="match status" value="1"/>
</dbReference>
<evidence type="ECO:0000256" key="1">
    <source>
        <dbReference type="ARBA" id="ARBA00022737"/>
    </source>
</evidence>
<dbReference type="Proteomes" id="UP000306808">
    <property type="component" value="Unassembled WGS sequence"/>
</dbReference>
<dbReference type="RefSeq" id="WP_136899433.1">
    <property type="nucleotide sequence ID" value="NZ_SUME01000001.1"/>
</dbReference>
<name>A0A4U0PJD1_9SPHI</name>
<evidence type="ECO:0000256" key="2">
    <source>
        <dbReference type="PROSITE-ProRule" id="PRU00504"/>
    </source>
</evidence>
<dbReference type="SUPFAM" id="SSF63829">
    <property type="entry name" value="Calcium-dependent phosphotriesterase"/>
    <property type="match status" value="1"/>
</dbReference>
<dbReference type="EMBL" id="SUME01000001">
    <property type="protein sequence ID" value="TJZ63004.1"/>
    <property type="molecule type" value="Genomic_DNA"/>
</dbReference>
<evidence type="ECO:0000259" key="5">
    <source>
        <dbReference type="Pfam" id="PF20041"/>
    </source>
</evidence>
<proteinExistence type="predicted"/>
<dbReference type="OrthoDB" id="1191296at2"/>
<reference evidence="6 7" key="1">
    <citation type="submission" date="2019-04" db="EMBL/GenBank/DDBJ databases">
        <title>Sphingobacterium olei sp. nov., isolated from oil-contaminated soil.</title>
        <authorList>
            <person name="Liu B."/>
        </authorList>
    </citation>
    <scope>NUCLEOTIDE SEQUENCE [LARGE SCALE GENOMIC DNA]</scope>
    <source>
        <strain evidence="6 7">HAL-9</strain>
    </source>
</reference>
<keyword evidence="4" id="KW-0732">Signal</keyword>
<dbReference type="CDD" id="cd14953">
    <property type="entry name" value="NHL_like_1"/>
    <property type="match status" value="1"/>
</dbReference>
<dbReference type="InterPro" id="IPR022385">
    <property type="entry name" value="Rhs_assc_core"/>
</dbReference>
<evidence type="ECO:0000256" key="3">
    <source>
        <dbReference type="SAM" id="MobiDB-lite"/>
    </source>
</evidence>
<dbReference type="InterPro" id="IPR001258">
    <property type="entry name" value="NHL_repeat"/>
</dbReference>
<dbReference type="PROSITE" id="PS51125">
    <property type="entry name" value="NHL"/>
    <property type="match status" value="1"/>
</dbReference>
<feature type="chain" id="PRO_5020608743" description="DUF6443 domain-containing protein" evidence="4">
    <location>
        <begin position="22"/>
        <end position="1521"/>
    </location>
</feature>
<protein>
    <recommendedName>
        <fullName evidence="5">DUF6443 domain-containing protein</fullName>
    </recommendedName>
</protein>
<feature type="region of interest" description="Disordered" evidence="3">
    <location>
        <begin position="1502"/>
        <end position="1521"/>
    </location>
</feature>